<keyword evidence="2" id="KW-1185">Reference proteome</keyword>
<name>A0A2T7P5S8_POMCA</name>
<dbReference type="EMBL" id="PZQS01000006">
    <property type="protein sequence ID" value="PVD28756.1"/>
    <property type="molecule type" value="Genomic_DNA"/>
</dbReference>
<dbReference type="AlphaFoldDB" id="A0A2T7P5S8"/>
<evidence type="ECO:0000313" key="1">
    <source>
        <dbReference type="EMBL" id="PVD28756.1"/>
    </source>
</evidence>
<evidence type="ECO:0000313" key="2">
    <source>
        <dbReference type="Proteomes" id="UP000245119"/>
    </source>
</evidence>
<comment type="caution">
    <text evidence="1">The sequence shown here is derived from an EMBL/GenBank/DDBJ whole genome shotgun (WGS) entry which is preliminary data.</text>
</comment>
<organism evidence="1 2">
    <name type="scientific">Pomacea canaliculata</name>
    <name type="common">Golden apple snail</name>
    <dbReference type="NCBI Taxonomy" id="400727"/>
    <lineage>
        <taxon>Eukaryota</taxon>
        <taxon>Metazoa</taxon>
        <taxon>Spiralia</taxon>
        <taxon>Lophotrochozoa</taxon>
        <taxon>Mollusca</taxon>
        <taxon>Gastropoda</taxon>
        <taxon>Caenogastropoda</taxon>
        <taxon>Architaenioglossa</taxon>
        <taxon>Ampullarioidea</taxon>
        <taxon>Ampullariidae</taxon>
        <taxon>Pomacea</taxon>
    </lineage>
</organism>
<gene>
    <name evidence="1" type="ORF">C0Q70_11351</name>
</gene>
<protein>
    <submittedName>
        <fullName evidence="1">Uncharacterized protein</fullName>
    </submittedName>
</protein>
<accession>A0A2T7P5S8</accession>
<sequence length="89" mass="9341">MIMSSPHSTVFEVRPELANGATRRSLANQRCPVVPAGSGHHVLSVLGPPSPHFKRVARVAREARLAATDGACEDNVNSRTGASGLKVAN</sequence>
<reference evidence="1 2" key="1">
    <citation type="submission" date="2018-04" db="EMBL/GenBank/DDBJ databases">
        <title>The genome of golden apple snail Pomacea canaliculata provides insight into stress tolerance and invasive adaptation.</title>
        <authorList>
            <person name="Liu C."/>
            <person name="Liu B."/>
            <person name="Ren Y."/>
            <person name="Zhang Y."/>
            <person name="Wang H."/>
            <person name="Li S."/>
            <person name="Jiang F."/>
            <person name="Yin L."/>
            <person name="Zhang G."/>
            <person name="Qian W."/>
            <person name="Fan W."/>
        </authorList>
    </citation>
    <scope>NUCLEOTIDE SEQUENCE [LARGE SCALE GENOMIC DNA]</scope>
    <source>
        <strain evidence="1">SZHN2017</strain>
        <tissue evidence="1">Muscle</tissue>
    </source>
</reference>
<proteinExistence type="predicted"/>
<dbReference type="Proteomes" id="UP000245119">
    <property type="component" value="Linkage Group LG6"/>
</dbReference>